<proteinExistence type="predicted"/>
<reference evidence="1" key="1">
    <citation type="journal article" date="2014" name="Int. J. Syst. Evol. Microbiol.">
        <title>Complete genome sequence of Corynebacterium casei LMG S-19264T (=DSM 44701T), isolated from a smear-ripened cheese.</title>
        <authorList>
            <consortium name="US DOE Joint Genome Institute (JGI-PGF)"/>
            <person name="Walter F."/>
            <person name="Albersmeier A."/>
            <person name="Kalinowski J."/>
            <person name="Ruckert C."/>
        </authorList>
    </citation>
    <scope>NUCLEOTIDE SEQUENCE</scope>
    <source>
        <strain evidence="1">CCM 7664</strain>
    </source>
</reference>
<dbReference type="InterPro" id="IPR036663">
    <property type="entry name" value="Fumarylacetoacetase_C_sf"/>
</dbReference>
<dbReference type="Gene3D" id="3.90.850.10">
    <property type="entry name" value="Fumarylacetoacetase-like, C-terminal domain"/>
    <property type="match status" value="1"/>
</dbReference>
<dbReference type="PANTHER" id="PTHR30143">
    <property type="entry name" value="ACID HYDRATASE"/>
    <property type="match status" value="1"/>
</dbReference>
<dbReference type="AlphaFoldDB" id="A0A8J3AVX5"/>
<keyword evidence="2" id="KW-1185">Reference proteome</keyword>
<reference evidence="1" key="2">
    <citation type="submission" date="2020-09" db="EMBL/GenBank/DDBJ databases">
        <authorList>
            <person name="Sun Q."/>
            <person name="Sedlacek I."/>
        </authorList>
    </citation>
    <scope>NUCLEOTIDE SEQUENCE</scope>
    <source>
        <strain evidence="1">CCM 7664</strain>
    </source>
</reference>
<dbReference type="EMBL" id="BMDP01000002">
    <property type="protein sequence ID" value="GGI54200.1"/>
    <property type="molecule type" value="Genomic_DNA"/>
</dbReference>
<dbReference type="GO" id="GO:0008684">
    <property type="term" value="F:2-oxopent-4-enoate hydratase activity"/>
    <property type="evidence" value="ECO:0007669"/>
    <property type="project" value="TreeGrafter"/>
</dbReference>
<dbReference type="InterPro" id="IPR050772">
    <property type="entry name" value="Hydratase-Decarb/MhpD_sf"/>
</dbReference>
<evidence type="ECO:0000313" key="2">
    <source>
        <dbReference type="Proteomes" id="UP000627205"/>
    </source>
</evidence>
<evidence type="ECO:0000313" key="1">
    <source>
        <dbReference type="EMBL" id="GGI54200.1"/>
    </source>
</evidence>
<dbReference type="SUPFAM" id="SSF56529">
    <property type="entry name" value="FAH"/>
    <property type="match status" value="1"/>
</dbReference>
<sequence>MSANPAIDDALCTLLLQAHRDGRTVAVPAGLEPACAADAYAIQHALIAARGERIAGWKVGAKSPLAPRHGAALPSDCVVPEPAYLARRDFSVLGLELELAFAFSRTFEPRPDGYSDEEVMESLALMAASIEIVSSRVAGWPDTGKLIQLADMQNHGALILGVMVPVDPDFSFAAPDVELHIDERTAFIGPGTNPAGDPRRLLPWIVNHCSTQGVPLPAGHPITTGSYVGMHFPDTVETVTGRVGNLPPVRLMLV</sequence>
<dbReference type="GO" id="GO:0005737">
    <property type="term" value="C:cytoplasm"/>
    <property type="evidence" value="ECO:0007669"/>
    <property type="project" value="TreeGrafter"/>
</dbReference>
<dbReference type="Proteomes" id="UP000627205">
    <property type="component" value="Unassembled WGS sequence"/>
</dbReference>
<gene>
    <name evidence="1" type="ORF">GCM10011430_13740</name>
</gene>
<comment type="caution">
    <text evidence="1">The sequence shown here is derived from an EMBL/GenBank/DDBJ whole genome shotgun (WGS) entry which is preliminary data.</text>
</comment>
<name>A0A8J3AVX5_9BURK</name>
<dbReference type="RefSeq" id="WP_188420281.1">
    <property type="nucleotide sequence ID" value="NZ_BMDP01000002.1"/>
</dbReference>
<dbReference type="PANTHER" id="PTHR30143:SF0">
    <property type="entry name" value="2-KETO-4-PENTENOATE HYDRATASE"/>
    <property type="match status" value="1"/>
</dbReference>
<protein>
    <submittedName>
        <fullName evidence="1">Hydratase</fullName>
    </submittedName>
</protein>
<accession>A0A8J3AVX5</accession>
<organism evidence="1 2">
    <name type="scientific">Oxalicibacterium solurbis</name>
    <dbReference type="NCBI Taxonomy" id="69280"/>
    <lineage>
        <taxon>Bacteria</taxon>
        <taxon>Pseudomonadati</taxon>
        <taxon>Pseudomonadota</taxon>
        <taxon>Betaproteobacteria</taxon>
        <taxon>Burkholderiales</taxon>
        <taxon>Oxalobacteraceae</taxon>
        <taxon>Oxalicibacterium</taxon>
    </lineage>
</organism>